<keyword evidence="3 4" id="KW-0949">S-adenosyl-L-methionine</keyword>
<dbReference type="SUPFAM" id="SSF53335">
    <property type="entry name" value="S-adenosyl-L-methionine-dependent methyltransferases"/>
    <property type="match status" value="1"/>
</dbReference>
<evidence type="ECO:0000313" key="6">
    <source>
        <dbReference type="Proteomes" id="UP000217838"/>
    </source>
</evidence>
<comment type="function">
    <text evidence="4">Methyltransferase required for the conversion of demethylmenaquinol (DMKH2) to menaquinol (MKH2).</text>
</comment>
<comment type="caution">
    <text evidence="5">The sequence shown here is derived from an EMBL/GenBank/DDBJ whole genome shotgun (WGS) entry which is preliminary data.</text>
</comment>
<keyword evidence="1 4" id="KW-0489">Methyltransferase</keyword>
<dbReference type="CDD" id="cd02440">
    <property type="entry name" value="AdoMet_MTases"/>
    <property type="match status" value="1"/>
</dbReference>
<evidence type="ECO:0000313" key="5">
    <source>
        <dbReference type="EMBL" id="PCI95905.1"/>
    </source>
</evidence>
<dbReference type="NCBIfam" id="TIGR01934">
    <property type="entry name" value="MenG_MenH_UbiE"/>
    <property type="match status" value="1"/>
</dbReference>
<keyword evidence="2 4" id="KW-0808">Transferase</keyword>
<dbReference type="NCBIfam" id="NF001244">
    <property type="entry name" value="PRK00216.1-5"/>
    <property type="match status" value="1"/>
</dbReference>
<dbReference type="Gene3D" id="3.40.50.150">
    <property type="entry name" value="Vaccinia Virus protein VP39"/>
    <property type="match status" value="1"/>
</dbReference>
<dbReference type="PROSITE" id="PS01183">
    <property type="entry name" value="UBIE_1"/>
    <property type="match status" value="1"/>
</dbReference>
<dbReference type="GO" id="GO:0043770">
    <property type="term" value="F:demethylmenaquinone methyltransferase activity"/>
    <property type="evidence" value="ECO:0007669"/>
    <property type="project" value="UniProtKB-UniRule"/>
</dbReference>
<reference evidence="6" key="1">
    <citation type="submission" date="2017-08" db="EMBL/GenBank/DDBJ databases">
        <title>A dynamic microbial community with high functional redundancy inhabits the cold, oxic subseafloor aquifer.</title>
        <authorList>
            <person name="Tully B.J."/>
            <person name="Wheat C.G."/>
            <person name="Glazer B.T."/>
            <person name="Huber J.A."/>
        </authorList>
    </citation>
    <scope>NUCLEOTIDE SEQUENCE [LARGE SCALE GENOMIC DNA]</scope>
</reference>
<dbReference type="EC" id="2.1.1.163" evidence="4"/>
<dbReference type="GO" id="GO:0032259">
    <property type="term" value="P:methylation"/>
    <property type="evidence" value="ECO:0007669"/>
    <property type="project" value="UniProtKB-KW"/>
</dbReference>
<keyword evidence="4" id="KW-0474">Menaquinone biosynthesis</keyword>
<dbReference type="PANTHER" id="PTHR43591:SF24">
    <property type="entry name" value="2-METHOXY-6-POLYPRENYL-1,4-BENZOQUINOL METHYLASE, MITOCHONDRIAL"/>
    <property type="match status" value="1"/>
</dbReference>
<accession>A0A2A4YNM4</accession>
<dbReference type="InterPro" id="IPR029063">
    <property type="entry name" value="SAM-dependent_MTases_sf"/>
</dbReference>
<dbReference type="EMBL" id="NVUU01000006">
    <property type="protein sequence ID" value="PCI95905.1"/>
    <property type="molecule type" value="Genomic_DNA"/>
</dbReference>
<dbReference type="Proteomes" id="UP000217838">
    <property type="component" value="Unassembled WGS sequence"/>
</dbReference>
<proteinExistence type="inferred from homology"/>
<dbReference type="UniPathway" id="UPA00079">
    <property type="reaction ID" value="UER00169"/>
</dbReference>
<evidence type="ECO:0000256" key="3">
    <source>
        <dbReference type="ARBA" id="ARBA00022691"/>
    </source>
</evidence>
<comment type="similarity">
    <text evidence="4">Belongs to the class I-like SAM-binding methyltransferase superfamily. MenG/UbiE family.</text>
</comment>
<evidence type="ECO:0000256" key="1">
    <source>
        <dbReference type="ARBA" id="ARBA00022603"/>
    </source>
</evidence>
<dbReference type="InterPro" id="IPR004033">
    <property type="entry name" value="UbiE/COQ5_MeTrFase"/>
</dbReference>
<dbReference type="GO" id="GO:0009234">
    <property type="term" value="P:menaquinone biosynthetic process"/>
    <property type="evidence" value="ECO:0007669"/>
    <property type="project" value="UniProtKB-UniRule"/>
</dbReference>
<dbReference type="AlphaFoldDB" id="A0A2A4YNM4"/>
<dbReference type="PANTHER" id="PTHR43591">
    <property type="entry name" value="METHYLTRANSFERASE"/>
    <property type="match status" value="1"/>
</dbReference>
<protein>
    <recommendedName>
        <fullName evidence="4">Demethylmenaquinone methyltransferase</fullName>
        <ecNumber evidence="4">2.1.1.163</ecNumber>
    </recommendedName>
</protein>
<feature type="binding site" evidence="4">
    <location>
        <begin position="115"/>
        <end position="116"/>
    </location>
    <ligand>
        <name>S-adenosyl-L-methionine</name>
        <dbReference type="ChEBI" id="CHEBI:59789"/>
    </ligand>
</feature>
<feature type="binding site" evidence="4">
    <location>
        <position position="132"/>
    </location>
    <ligand>
        <name>S-adenosyl-L-methionine</name>
        <dbReference type="ChEBI" id="CHEBI:59789"/>
    </ligand>
</feature>
<feature type="binding site" evidence="4">
    <location>
        <position position="66"/>
    </location>
    <ligand>
        <name>S-adenosyl-L-methionine</name>
        <dbReference type="ChEBI" id="CHEBI:59789"/>
    </ligand>
</feature>
<feature type="binding site" evidence="4">
    <location>
        <position position="87"/>
    </location>
    <ligand>
        <name>S-adenosyl-L-methionine</name>
        <dbReference type="ChEBI" id="CHEBI:59789"/>
    </ligand>
</feature>
<dbReference type="HAMAP" id="MF_01813">
    <property type="entry name" value="MenG_UbiE_methyltr"/>
    <property type="match status" value="1"/>
</dbReference>
<gene>
    <name evidence="4" type="primary">menG</name>
    <name evidence="5" type="ORF">COB11_00870</name>
</gene>
<dbReference type="InterPro" id="IPR023576">
    <property type="entry name" value="UbiE/COQ5_MeTrFase_CS"/>
</dbReference>
<comment type="catalytic activity">
    <reaction evidence="4">
        <text>a 2-demethylmenaquinol + S-adenosyl-L-methionine = a menaquinol + S-adenosyl-L-homocysteine + H(+)</text>
        <dbReference type="Rhea" id="RHEA:42640"/>
        <dbReference type="Rhea" id="RHEA-COMP:9539"/>
        <dbReference type="Rhea" id="RHEA-COMP:9563"/>
        <dbReference type="ChEBI" id="CHEBI:15378"/>
        <dbReference type="ChEBI" id="CHEBI:18151"/>
        <dbReference type="ChEBI" id="CHEBI:55437"/>
        <dbReference type="ChEBI" id="CHEBI:57856"/>
        <dbReference type="ChEBI" id="CHEBI:59789"/>
        <dbReference type="EC" id="2.1.1.163"/>
    </reaction>
</comment>
<evidence type="ECO:0000256" key="2">
    <source>
        <dbReference type="ARBA" id="ARBA00022679"/>
    </source>
</evidence>
<evidence type="ECO:0000256" key="4">
    <source>
        <dbReference type="HAMAP-Rule" id="MF_01813"/>
    </source>
</evidence>
<dbReference type="PROSITE" id="PS51608">
    <property type="entry name" value="SAM_MT_UBIE"/>
    <property type="match status" value="1"/>
</dbReference>
<organism evidence="5 6">
    <name type="scientific">Aerophobetes bacterium</name>
    <dbReference type="NCBI Taxonomy" id="2030807"/>
    <lineage>
        <taxon>Bacteria</taxon>
        <taxon>Candidatus Aerophobota</taxon>
    </lineage>
</organism>
<comment type="pathway">
    <text evidence="4">Quinol/quinone metabolism; menaquinone biosynthesis; menaquinol from 1,4-dihydroxy-2-naphthoate: step 2/2.</text>
</comment>
<name>A0A2A4YNM4_UNCAE</name>
<sequence>MQTQNSSVKTPPSRENIQQLFNEVSSTYDLLNTILSFGIDKYWRARVRPFLNKERSISLIDLATGTGDQLFTLLKKRKNIEKAVGIDLSEGMLNIAKKKVQKFPFKDRVHFKCANALDIPYEESSFDALTMSFGIRNVTNIDFCFSEMIRILKPGGEAYILEFSLPKVRWFRSLYLFYLRNILPKIGRLLSKNAEAYTYLNKTIETFPYGSSFCDRMLKNGFKTAKAIPLTFGIATLYHGIKESN</sequence>
<dbReference type="Pfam" id="PF01209">
    <property type="entry name" value="Ubie_methyltran"/>
    <property type="match status" value="1"/>
</dbReference>